<dbReference type="Pfam" id="PF00126">
    <property type="entry name" value="HTH_1"/>
    <property type="match status" value="1"/>
</dbReference>
<dbReference type="GO" id="GO:0003677">
    <property type="term" value="F:DNA binding"/>
    <property type="evidence" value="ECO:0007669"/>
    <property type="project" value="UniProtKB-KW"/>
</dbReference>
<dbReference type="Proteomes" id="UP001158500">
    <property type="component" value="Unassembled WGS sequence"/>
</dbReference>
<keyword evidence="2" id="KW-0805">Transcription regulation</keyword>
<evidence type="ECO:0000256" key="1">
    <source>
        <dbReference type="ARBA" id="ARBA00009437"/>
    </source>
</evidence>
<dbReference type="InterPro" id="IPR005119">
    <property type="entry name" value="LysR_subst-bd"/>
</dbReference>
<organism evidence="6 7">
    <name type="scientific">Stutzerimonas stutzeri</name>
    <name type="common">Pseudomonas stutzeri</name>
    <dbReference type="NCBI Taxonomy" id="316"/>
    <lineage>
        <taxon>Bacteria</taxon>
        <taxon>Pseudomonadati</taxon>
        <taxon>Pseudomonadota</taxon>
        <taxon>Gammaproteobacteria</taxon>
        <taxon>Pseudomonadales</taxon>
        <taxon>Pseudomonadaceae</taxon>
        <taxon>Stutzerimonas</taxon>
    </lineage>
</organism>
<dbReference type="InterPro" id="IPR036388">
    <property type="entry name" value="WH-like_DNA-bd_sf"/>
</dbReference>
<keyword evidence="4" id="KW-0804">Transcription</keyword>
<name>A0AA42PEJ9_STUST</name>
<dbReference type="SUPFAM" id="SSF53850">
    <property type="entry name" value="Periplasmic binding protein-like II"/>
    <property type="match status" value="1"/>
</dbReference>
<dbReference type="PROSITE" id="PS50931">
    <property type="entry name" value="HTH_LYSR"/>
    <property type="match status" value="1"/>
</dbReference>
<dbReference type="SUPFAM" id="SSF46785">
    <property type="entry name" value="Winged helix' DNA-binding domain"/>
    <property type="match status" value="1"/>
</dbReference>
<dbReference type="RefSeq" id="WP_279641993.1">
    <property type="nucleotide sequence ID" value="NZ_JAOCAE010000031.1"/>
</dbReference>
<comment type="caution">
    <text evidence="6">The sequence shown here is derived from an EMBL/GenBank/DDBJ whole genome shotgun (WGS) entry which is preliminary data.</text>
</comment>
<proteinExistence type="inferred from homology"/>
<dbReference type="Gene3D" id="1.10.10.10">
    <property type="entry name" value="Winged helix-like DNA-binding domain superfamily/Winged helix DNA-binding domain"/>
    <property type="match status" value="1"/>
</dbReference>
<evidence type="ECO:0000313" key="6">
    <source>
        <dbReference type="EMBL" id="MDH1238810.1"/>
    </source>
</evidence>
<gene>
    <name evidence="6" type="ORF">N5C32_22535</name>
</gene>
<dbReference type="InterPro" id="IPR050950">
    <property type="entry name" value="HTH-type_LysR_regulators"/>
</dbReference>
<dbReference type="EMBL" id="JAOCAE010000031">
    <property type="protein sequence ID" value="MDH1238810.1"/>
    <property type="molecule type" value="Genomic_DNA"/>
</dbReference>
<accession>A0AA42PEJ9</accession>
<dbReference type="InterPro" id="IPR036390">
    <property type="entry name" value="WH_DNA-bd_sf"/>
</dbReference>
<feature type="domain" description="HTH lysR-type" evidence="5">
    <location>
        <begin position="1"/>
        <end position="59"/>
    </location>
</feature>
<keyword evidence="3" id="KW-0238">DNA-binding</keyword>
<evidence type="ECO:0000256" key="4">
    <source>
        <dbReference type="ARBA" id="ARBA00023163"/>
    </source>
</evidence>
<evidence type="ECO:0000259" key="5">
    <source>
        <dbReference type="PROSITE" id="PS50931"/>
    </source>
</evidence>
<reference evidence="6" key="1">
    <citation type="submission" date="2022-09" db="EMBL/GenBank/DDBJ databases">
        <title>Intensive care unit water sources are persistently colonized with multi-drug resistant bacteria and are the site of extensive horizontal gene transfer of antibiotic resistance genes.</title>
        <authorList>
            <person name="Diorio-Toth L."/>
        </authorList>
    </citation>
    <scope>NUCLEOTIDE SEQUENCE</scope>
    <source>
        <strain evidence="6">GD03947</strain>
    </source>
</reference>
<dbReference type="InterPro" id="IPR000847">
    <property type="entry name" value="LysR_HTH_N"/>
</dbReference>
<dbReference type="GO" id="GO:0003700">
    <property type="term" value="F:DNA-binding transcription factor activity"/>
    <property type="evidence" value="ECO:0007669"/>
    <property type="project" value="InterPro"/>
</dbReference>
<sequence>MQHNRFLRYVDVVARTGSIRKAAERLNVVSSAVNRRILDIEHEIGTPLFERLPRGVRLTPAGEIFVAYIRRQLADEDRARSEIEDLQGLRRGEVRLAAIEAMTADFLPRAIADFQRGHPKVAFRTTICGRDEVLERVRNFEADLGLVFSPPPDPEFRALAEIEQRLCALVAPEHPLTRLPKVKLSDCAEYPIAMPDLTLGGRQLLTVFLAQSSVRLAPALESNSFEMMRNFARLSGGVCFQIKIGASSSSNPAGLVALPLSDRGLPSGKLVVGARRDRVLPVASALFAQHVERALRTASSLDSPETV</sequence>
<evidence type="ECO:0000256" key="2">
    <source>
        <dbReference type="ARBA" id="ARBA00023015"/>
    </source>
</evidence>
<dbReference type="GO" id="GO:0005829">
    <property type="term" value="C:cytosol"/>
    <property type="evidence" value="ECO:0007669"/>
    <property type="project" value="TreeGrafter"/>
</dbReference>
<dbReference type="AlphaFoldDB" id="A0AA42PEJ9"/>
<protein>
    <submittedName>
        <fullName evidence="6">LysR family transcriptional regulator</fullName>
    </submittedName>
</protein>
<dbReference type="PANTHER" id="PTHR30419:SF2">
    <property type="entry name" value="LYSR FAMILY TRANSCRIPTIONAL REGULATOR"/>
    <property type="match status" value="1"/>
</dbReference>
<dbReference type="PANTHER" id="PTHR30419">
    <property type="entry name" value="HTH-TYPE TRANSCRIPTIONAL REGULATOR YBHD"/>
    <property type="match status" value="1"/>
</dbReference>
<dbReference type="Gene3D" id="3.40.190.290">
    <property type="match status" value="1"/>
</dbReference>
<dbReference type="Pfam" id="PF03466">
    <property type="entry name" value="LysR_substrate"/>
    <property type="match status" value="1"/>
</dbReference>
<evidence type="ECO:0000256" key="3">
    <source>
        <dbReference type="ARBA" id="ARBA00023125"/>
    </source>
</evidence>
<evidence type="ECO:0000313" key="7">
    <source>
        <dbReference type="Proteomes" id="UP001158500"/>
    </source>
</evidence>
<comment type="similarity">
    <text evidence="1">Belongs to the LysR transcriptional regulatory family.</text>
</comment>